<dbReference type="InterPro" id="IPR002676">
    <property type="entry name" value="RimM_N"/>
</dbReference>
<dbReference type="OrthoDB" id="9810331at2"/>
<dbReference type="SUPFAM" id="SSF50447">
    <property type="entry name" value="Translation proteins"/>
    <property type="match status" value="1"/>
</dbReference>
<dbReference type="GO" id="GO:0043022">
    <property type="term" value="F:ribosome binding"/>
    <property type="evidence" value="ECO:0007669"/>
    <property type="project" value="InterPro"/>
</dbReference>
<comment type="subcellular location">
    <subcellularLocation>
        <location evidence="1">Cytoplasm</location>
    </subcellularLocation>
</comment>
<reference evidence="4" key="1">
    <citation type="submission" date="2016-08" db="EMBL/GenBank/DDBJ databases">
        <title>Complete genome of Cloacibacillus porcorum.</title>
        <authorList>
            <person name="Looft T."/>
            <person name="Bayles D.O."/>
            <person name="Alt D.P."/>
        </authorList>
    </citation>
    <scope>NUCLEOTIDE SEQUENCE [LARGE SCALE GENOMIC DNA]</scope>
    <source>
        <strain evidence="4">CL-84</strain>
    </source>
</reference>
<evidence type="ECO:0000259" key="2">
    <source>
        <dbReference type="Pfam" id="PF01782"/>
    </source>
</evidence>
<dbReference type="GeneID" id="83059178"/>
<dbReference type="Pfam" id="PF01782">
    <property type="entry name" value="RimM"/>
    <property type="match status" value="1"/>
</dbReference>
<name>A0A1B2I8N4_9BACT</name>
<keyword evidence="1" id="KW-0690">Ribosome biogenesis</keyword>
<dbReference type="GO" id="GO:0005737">
    <property type="term" value="C:cytoplasm"/>
    <property type="evidence" value="ECO:0007669"/>
    <property type="project" value="UniProtKB-SubCell"/>
</dbReference>
<dbReference type="PANTHER" id="PTHR33692">
    <property type="entry name" value="RIBOSOME MATURATION FACTOR RIMM"/>
    <property type="match status" value="1"/>
</dbReference>
<dbReference type="Gene3D" id="2.40.30.60">
    <property type="entry name" value="RimM"/>
    <property type="match status" value="1"/>
</dbReference>
<dbReference type="InterPro" id="IPR011961">
    <property type="entry name" value="RimM"/>
</dbReference>
<dbReference type="InterPro" id="IPR009000">
    <property type="entry name" value="Transl_B-barrel_sf"/>
</dbReference>
<dbReference type="Proteomes" id="UP000093044">
    <property type="component" value="Chromosome"/>
</dbReference>
<dbReference type="EMBL" id="CP016757">
    <property type="protein sequence ID" value="ANZ46321.1"/>
    <property type="molecule type" value="Genomic_DNA"/>
</dbReference>
<comment type="domain">
    <text evidence="1">The PRC barrel domain binds ribosomal protein uS19.</text>
</comment>
<dbReference type="SUPFAM" id="SSF50346">
    <property type="entry name" value="PRC-barrel domain"/>
    <property type="match status" value="1"/>
</dbReference>
<evidence type="ECO:0000259" key="3">
    <source>
        <dbReference type="Pfam" id="PF24986"/>
    </source>
</evidence>
<accession>A0A1B2I8N4</accession>
<protein>
    <recommendedName>
        <fullName evidence="1">Ribosome maturation factor RimM</fullName>
    </recommendedName>
</protein>
<proteinExistence type="inferred from homology"/>
<dbReference type="Pfam" id="PF24986">
    <property type="entry name" value="PRC_RimM"/>
    <property type="match status" value="1"/>
</dbReference>
<evidence type="ECO:0000313" key="5">
    <source>
        <dbReference type="Proteomes" id="UP000093044"/>
    </source>
</evidence>
<keyword evidence="5" id="KW-1185">Reference proteome</keyword>
<comment type="similarity">
    <text evidence="1">Belongs to the RimM family.</text>
</comment>
<comment type="subunit">
    <text evidence="1">Binds ribosomal protein uS19.</text>
</comment>
<dbReference type="NCBIfam" id="TIGR02273">
    <property type="entry name" value="16S_RimM"/>
    <property type="match status" value="1"/>
</dbReference>
<dbReference type="GO" id="GO:0006364">
    <property type="term" value="P:rRNA processing"/>
    <property type="evidence" value="ECO:0007669"/>
    <property type="project" value="UniProtKB-UniRule"/>
</dbReference>
<dbReference type="STRING" id="1197717.BED41_15120"/>
<keyword evidence="1" id="KW-0698">rRNA processing</keyword>
<keyword evidence="1" id="KW-0143">Chaperone</keyword>
<comment type="function">
    <text evidence="1">An accessory protein needed during the final step in the assembly of 30S ribosomal subunit, possibly for assembly of the head region. Essential for efficient processing of 16S rRNA. May be needed both before and after RbfA during the maturation of 16S rRNA. It has affinity for free ribosomal 30S subunits but not for 70S ribosomes.</text>
</comment>
<gene>
    <name evidence="1" type="primary">rimM</name>
    <name evidence="4" type="ORF">BED41_15120</name>
</gene>
<sequence length="181" mass="19848">MSKKTEGASAGRYEIGKIVGVHGVRGDMLLLPQTDFPERFLGMKELDVTVAGKPMRTFKVRRIEPYEGKNTFFLRLQGVEDRDAAETLKGALITVAEDERVELEEDEYWLDDIIGLAVFDKATGGRLGEITEVICTGSNDVYVVKTPEGASKAIPAIADVIEKVDVANGTMTVNIPEGLWD</sequence>
<dbReference type="GO" id="GO:0005840">
    <property type="term" value="C:ribosome"/>
    <property type="evidence" value="ECO:0007669"/>
    <property type="project" value="InterPro"/>
</dbReference>
<evidence type="ECO:0000256" key="1">
    <source>
        <dbReference type="HAMAP-Rule" id="MF_00014"/>
    </source>
</evidence>
<dbReference type="InterPro" id="IPR011033">
    <property type="entry name" value="PRC_barrel-like_sf"/>
</dbReference>
<dbReference type="AlphaFoldDB" id="A0A1B2I8N4"/>
<keyword evidence="1" id="KW-0963">Cytoplasm</keyword>
<dbReference type="InterPro" id="IPR056792">
    <property type="entry name" value="PRC_RimM"/>
</dbReference>
<evidence type="ECO:0000313" key="4">
    <source>
        <dbReference type="EMBL" id="ANZ46321.1"/>
    </source>
</evidence>
<organism evidence="4 5">
    <name type="scientific">Cloacibacillus porcorum</name>
    <dbReference type="NCBI Taxonomy" id="1197717"/>
    <lineage>
        <taxon>Bacteria</taxon>
        <taxon>Thermotogati</taxon>
        <taxon>Synergistota</taxon>
        <taxon>Synergistia</taxon>
        <taxon>Synergistales</taxon>
        <taxon>Synergistaceae</taxon>
        <taxon>Cloacibacillus</taxon>
    </lineage>
</organism>
<dbReference type="InterPro" id="IPR036976">
    <property type="entry name" value="RimM_N_sf"/>
</dbReference>
<dbReference type="HAMAP" id="MF_00014">
    <property type="entry name" value="Ribosome_mat_RimM"/>
    <property type="match status" value="1"/>
</dbReference>
<dbReference type="GO" id="GO:0042274">
    <property type="term" value="P:ribosomal small subunit biogenesis"/>
    <property type="evidence" value="ECO:0007669"/>
    <property type="project" value="UniProtKB-UniRule"/>
</dbReference>
<dbReference type="KEGG" id="cpor:BED41_15120"/>
<dbReference type="PANTHER" id="PTHR33692:SF1">
    <property type="entry name" value="RIBOSOME MATURATION FACTOR RIMM"/>
    <property type="match status" value="1"/>
</dbReference>
<dbReference type="RefSeq" id="WP_066748252.1">
    <property type="nucleotide sequence ID" value="NZ_CALCLR010000115.1"/>
</dbReference>
<feature type="domain" description="Ribosome maturation factor RimM PRC barrel" evidence="3">
    <location>
        <begin position="111"/>
        <end position="179"/>
    </location>
</feature>
<dbReference type="Gene3D" id="2.30.30.240">
    <property type="entry name" value="PRC-barrel domain"/>
    <property type="match status" value="1"/>
</dbReference>
<feature type="domain" description="RimM N-terminal" evidence="2">
    <location>
        <begin position="15"/>
        <end position="98"/>
    </location>
</feature>